<evidence type="ECO:0000259" key="3">
    <source>
        <dbReference type="PROSITE" id="PS52002"/>
    </source>
</evidence>
<feature type="domain" description="Sm" evidence="3">
    <location>
        <begin position="9"/>
        <end position="69"/>
    </location>
</feature>
<proteinExistence type="inferred from homology"/>
<dbReference type="SUPFAM" id="SSF50182">
    <property type="entry name" value="Sm-like ribonucleoproteins"/>
    <property type="match status" value="1"/>
</dbReference>
<organism evidence="4">
    <name type="scientific">bioreactor metagenome</name>
    <dbReference type="NCBI Taxonomy" id="1076179"/>
    <lineage>
        <taxon>unclassified sequences</taxon>
        <taxon>metagenomes</taxon>
        <taxon>ecological metagenomes</taxon>
    </lineage>
</organism>
<dbReference type="GO" id="GO:0045974">
    <property type="term" value="P:regulation of translation, ncRNA-mediated"/>
    <property type="evidence" value="ECO:0007669"/>
    <property type="project" value="TreeGrafter"/>
</dbReference>
<dbReference type="EMBL" id="VSSQ01031267">
    <property type="protein sequence ID" value="MPM82088.1"/>
    <property type="molecule type" value="Genomic_DNA"/>
</dbReference>
<dbReference type="GO" id="GO:0006355">
    <property type="term" value="P:regulation of DNA-templated transcription"/>
    <property type="evidence" value="ECO:0007669"/>
    <property type="project" value="InterPro"/>
</dbReference>
<dbReference type="PROSITE" id="PS52002">
    <property type="entry name" value="SM"/>
    <property type="match status" value="1"/>
</dbReference>
<name>A0A645CZ04_9ZZZZ</name>
<comment type="caution">
    <text evidence="4">The sequence shown here is derived from an EMBL/GenBank/DDBJ whole genome shotgun (WGS) entry which is preliminary data.</text>
</comment>
<dbReference type="HAMAP" id="MF_00436">
    <property type="entry name" value="Hfq"/>
    <property type="match status" value="1"/>
</dbReference>
<evidence type="ECO:0000256" key="1">
    <source>
        <dbReference type="ARBA" id="ARBA00022884"/>
    </source>
</evidence>
<dbReference type="InterPro" id="IPR047575">
    <property type="entry name" value="Sm"/>
</dbReference>
<dbReference type="PANTHER" id="PTHR34772:SF1">
    <property type="entry name" value="RNA-BINDING PROTEIN HFQ"/>
    <property type="match status" value="1"/>
</dbReference>
<evidence type="ECO:0000313" key="4">
    <source>
        <dbReference type="EMBL" id="MPM82088.1"/>
    </source>
</evidence>
<dbReference type="PANTHER" id="PTHR34772">
    <property type="entry name" value="RNA-BINDING PROTEIN HFQ"/>
    <property type="match status" value="1"/>
</dbReference>
<dbReference type="GO" id="GO:0003723">
    <property type="term" value="F:RNA binding"/>
    <property type="evidence" value="ECO:0007669"/>
    <property type="project" value="UniProtKB-KW"/>
</dbReference>
<keyword evidence="1" id="KW-0694">RNA-binding</keyword>
<dbReference type="AlphaFoldDB" id="A0A645CZ04"/>
<evidence type="ECO:0000256" key="2">
    <source>
        <dbReference type="ARBA" id="ARBA00023016"/>
    </source>
</evidence>
<dbReference type="NCBIfam" id="TIGR02383">
    <property type="entry name" value="Hfq"/>
    <property type="match status" value="1"/>
</dbReference>
<dbReference type="InterPro" id="IPR005001">
    <property type="entry name" value="Hfq"/>
</dbReference>
<dbReference type="InterPro" id="IPR010920">
    <property type="entry name" value="LSM_dom_sf"/>
</dbReference>
<dbReference type="GO" id="GO:0043487">
    <property type="term" value="P:regulation of RNA stability"/>
    <property type="evidence" value="ECO:0007669"/>
    <property type="project" value="TreeGrafter"/>
</dbReference>
<keyword evidence="2" id="KW-0346">Stress response</keyword>
<gene>
    <name evidence="4" type="primary">hfq_15</name>
    <name evidence="4" type="ORF">SDC9_129146</name>
</gene>
<reference evidence="4" key="1">
    <citation type="submission" date="2019-08" db="EMBL/GenBank/DDBJ databases">
        <authorList>
            <person name="Kucharzyk K."/>
            <person name="Murdoch R.W."/>
            <person name="Higgins S."/>
            <person name="Loffler F."/>
        </authorList>
    </citation>
    <scope>NUCLEOTIDE SEQUENCE</scope>
</reference>
<dbReference type="NCBIfam" id="NF001602">
    <property type="entry name" value="PRK00395.1"/>
    <property type="match status" value="1"/>
</dbReference>
<dbReference type="Pfam" id="PF17209">
    <property type="entry name" value="Hfq"/>
    <property type="match status" value="1"/>
</dbReference>
<accession>A0A645CZ04</accession>
<sequence length="78" mass="8951">MERQLNIQDAFLNQVRRDKQIISMYLVNGVRVGGVVRAFDSYVVVLEDRGSQQVIYKHAISTMIPSLPVQLFKAENEQ</sequence>
<protein>
    <submittedName>
        <fullName evidence="4">RNA-binding protein Hfq</fullName>
    </submittedName>
</protein>
<dbReference type="Gene3D" id="2.30.30.100">
    <property type="match status" value="1"/>
</dbReference>
<dbReference type="GO" id="GO:0005829">
    <property type="term" value="C:cytosol"/>
    <property type="evidence" value="ECO:0007669"/>
    <property type="project" value="TreeGrafter"/>
</dbReference>